<evidence type="ECO:0000313" key="4">
    <source>
        <dbReference type="EMBL" id="NIR74497.1"/>
    </source>
</evidence>
<evidence type="ECO:0000256" key="2">
    <source>
        <dbReference type="ARBA" id="ARBA00023002"/>
    </source>
</evidence>
<dbReference type="InterPro" id="IPR014189">
    <property type="entry name" value="Quinone_OxRdtase_PIG3"/>
</dbReference>
<gene>
    <name evidence="4" type="ORF">GWO12_05225</name>
</gene>
<protein>
    <submittedName>
        <fullName evidence="4">NAD(P)H-quinone oxidoreductase</fullName>
    </submittedName>
</protein>
<proteinExistence type="predicted"/>
<dbReference type="AlphaFoldDB" id="A0AAE4Z8M3"/>
<comment type="caution">
    <text evidence="4">The sequence shown here is derived from an EMBL/GenBank/DDBJ whole genome shotgun (WGS) entry which is preliminary data.</text>
</comment>
<dbReference type="GO" id="GO:0016651">
    <property type="term" value="F:oxidoreductase activity, acting on NAD(P)H"/>
    <property type="evidence" value="ECO:0007669"/>
    <property type="project" value="TreeGrafter"/>
</dbReference>
<organism evidence="4 5">
    <name type="scientific">Candidatus Kutchimonas denitrificans</name>
    <dbReference type="NCBI Taxonomy" id="3056748"/>
    <lineage>
        <taxon>Bacteria</taxon>
        <taxon>Pseudomonadati</taxon>
        <taxon>Gemmatimonadota</taxon>
        <taxon>Gemmatimonadia</taxon>
        <taxon>Candidatus Palauibacterales</taxon>
        <taxon>Candidatus Palauibacteraceae</taxon>
        <taxon>Candidatus Kutchimonas</taxon>
    </lineage>
</organism>
<dbReference type="SMART" id="SM00829">
    <property type="entry name" value="PKS_ER"/>
    <property type="match status" value="1"/>
</dbReference>
<dbReference type="InterPro" id="IPR013154">
    <property type="entry name" value="ADH-like_N"/>
</dbReference>
<dbReference type="InterPro" id="IPR020843">
    <property type="entry name" value="ER"/>
</dbReference>
<reference evidence="4 5" key="1">
    <citation type="submission" date="2020-01" db="EMBL/GenBank/DDBJ databases">
        <title>Genomes assembled from Gulf of Kutch pelagic sediment metagenomes.</title>
        <authorList>
            <person name="Chandrashekar M."/>
            <person name="Mahajan M.S."/>
            <person name="Dave K.J."/>
            <person name="Vatsa P."/>
            <person name="Nathani N.M."/>
        </authorList>
    </citation>
    <scope>NUCLEOTIDE SEQUENCE [LARGE SCALE GENOMIC DNA]</scope>
    <source>
        <strain evidence="4">KS3-K002</strain>
    </source>
</reference>
<keyword evidence="2" id="KW-0560">Oxidoreductase</keyword>
<dbReference type="InterPro" id="IPR036291">
    <property type="entry name" value="NAD(P)-bd_dom_sf"/>
</dbReference>
<dbReference type="Gene3D" id="3.40.50.720">
    <property type="entry name" value="NAD(P)-binding Rossmann-like Domain"/>
    <property type="match status" value="1"/>
</dbReference>
<sequence length="329" mass="35308">MRALVISEPGGPEALETREVPLREPGRGEIRVAVHYAGVNRADLLQRRGHYPPPPGWPEEIPGLEYGGLIEGIGDEVEGWRVGDRVMGLVGGGGYAEYVIVSAREALPVPELLSLREAAAVPEVFITAHDALFSQLDLDLGDRLLIHAVGSGVGTAALQLAKVAGATVIGTSRSEWKLQKATEYGLDVLIDTSQHDFVDAISRATGGKGVHAILDLVGSPYLAGNLSSLTDKGRMIIVGLIGGRTANLDMSTVLRKRLRIIGTALRHRPIEEKIAAARAFEREVGSLLAAGQVRPIVHSVFPFEKAAEAHRLMEKNENFGKILLEVVPE</sequence>
<name>A0AAE4Z8M3_9BACT</name>
<dbReference type="GO" id="GO:0070402">
    <property type="term" value="F:NADPH binding"/>
    <property type="evidence" value="ECO:0007669"/>
    <property type="project" value="TreeGrafter"/>
</dbReference>
<dbReference type="InterPro" id="IPR011032">
    <property type="entry name" value="GroES-like_sf"/>
</dbReference>
<dbReference type="InterPro" id="IPR013149">
    <property type="entry name" value="ADH-like_C"/>
</dbReference>
<accession>A0AAE4Z8M3</accession>
<keyword evidence="1" id="KW-0521">NADP</keyword>
<dbReference type="EMBL" id="JAACAK010000046">
    <property type="protein sequence ID" value="NIR74497.1"/>
    <property type="molecule type" value="Genomic_DNA"/>
</dbReference>
<dbReference type="Gene3D" id="3.90.180.10">
    <property type="entry name" value="Medium-chain alcohol dehydrogenases, catalytic domain"/>
    <property type="match status" value="1"/>
</dbReference>
<dbReference type="CDD" id="cd05276">
    <property type="entry name" value="p53_inducible_oxidoreductase"/>
    <property type="match status" value="1"/>
</dbReference>
<dbReference type="PANTHER" id="PTHR48106:SF8">
    <property type="entry name" value="OS02G0805600 PROTEIN"/>
    <property type="match status" value="1"/>
</dbReference>
<dbReference type="Pfam" id="PF00107">
    <property type="entry name" value="ADH_zinc_N"/>
    <property type="match status" value="1"/>
</dbReference>
<dbReference type="NCBIfam" id="TIGR02824">
    <property type="entry name" value="quinone_pig3"/>
    <property type="match status" value="1"/>
</dbReference>
<dbReference type="Pfam" id="PF08240">
    <property type="entry name" value="ADH_N"/>
    <property type="match status" value="1"/>
</dbReference>
<evidence type="ECO:0000256" key="1">
    <source>
        <dbReference type="ARBA" id="ARBA00022857"/>
    </source>
</evidence>
<dbReference type="SUPFAM" id="SSF51735">
    <property type="entry name" value="NAD(P)-binding Rossmann-fold domains"/>
    <property type="match status" value="1"/>
</dbReference>
<evidence type="ECO:0000313" key="5">
    <source>
        <dbReference type="Proteomes" id="UP000702544"/>
    </source>
</evidence>
<evidence type="ECO:0000259" key="3">
    <source>
        <dbReference type="SMART" id="SM00829"/>
    </source>
</evidence>
<dbReference type="Proteomes" id="UP000702544">
    <property type="component" value="Unassembled WGS sequence"/>
</dbReference>
<dbReference type="SUPFAM" id="SSF50129">
    <property type="entry name" value="GroES-like"/>
    <property type="match status" value="1"/>
</dbReference>
<feature type="domain" description="Enoyl reductase (ER)" evidence="3">
    <location>
        <begin position="10"/>
        <end position="324"/>
    </location>
</feature>
<dbReference type="PANTHER" id="PTHR48106">
    <property type="entry name" value="QUINONE OXIDOREDUCTASE PIG3-RELATED"/>
    <property type="match status" value="1"/>
</dbReference>